<gene>
    <name evidence="2" type="ORF">RRG08_048902</name>
</gene>
<evidence type="ECO:0000313" key="2">
    <source>
        <dbReference type="EMBL" id="KAK3756856.1"/>
    </source>
</evidence>
<proteinExistence type="predicted"/>
<organism evidence="2 3">
    <name type="scientific">Elysia crispata</name>
    <name type="common">lettuce slug</name>
    <dbReference type="NCBI Taxonomy" id="231223"/>
    <lineage>
        <taxon>Eukaryota</taxon>
        <taxon>Metazoa</taxon>
        <taxon>Spiralia</taxon>
        <taxon>Lophotrochozoa</taxon>
        <taxon>Mollusca</taxon>
        <taxon>Gastropoda</taxon>
        <taxon>Heterobranchia</taxon>
        <taxon>Euthyneura</taxon>
        <taxon>Panpulmonata</taxon>
        <taxon>Sacoglossa</taxon>
        <taxon>Placobranchoidea</taxon>
        <taxon>Plakobranchidae</taxon>
        <taxon>Elysia</taxon>
    </lineage>
</organism>
<feature type="signal peptide" evidence="1">
    <location>
        <begin position="1"/>
        <end position="21"/>
    </location>
</feature>
<feature type="chain" id="PRO_5042080853" evidence="1">
    <location>
        <begin position="22"/>
        <end position="119"/>
    </location>
</feature>
<sequence>MLNVSAGACTMLYLYTTLCGAYNQVLSGAGDSIVRNTYCRELAILSSGTRIVGSWRFYRQEHVLSGAGDSIVRNTHCRELAILSSGTRIAGSWQFYRQERSGKGPDAATTPTFHIPFAF</sequence>
<evidence type="ECO:0000256" key="1">
    <source>
        <dbReference type="SAM" id="SignalP"/>
    </source>
</evidence>
<name>A0AAE1D4A1_9GAST</name>
<protein>
    <submittedName>
        <fullName evidence="2">Uncharacterized protein</fullName>
    </submittedName>
</protein>
<evidence type="ECO:0000313" key="3">
    <source>
        <dbReference type="Proteomes" id="UP001283361"/>
    </source>
</evidence>
<dbReference type="AlphaFoldDB" id="A0AAE1D4A1"/>
<keyword evidence="1" id="KW-0732">Signal</keyword>
<keyword evidence="3" id="KW-1185">Reference proteome</keyword>
<reference evidence="2" key="1">
    <citation type="journal article" date="2023" name="G3 (Bethesda)">
        <title>A reference genome for the long-term kleptoplast-retaining sea slug Elysia crispata morphotype clarki.</title>
        <authorList>
            <person name="Eastman K.E."/>
            <person name="Pendleton A.L."/>
            <person name="Shaikh M.A."/>
            <person name="Suttiyut T."/>
            <person name="Ogas R."/>
            <person name="Tomko P."/>
            <person name="Gavelis G."/>
            <person name="Widhalm J.R."/>
            <person name="Wisecaver J.H."/>
        </authorList>
    </citation>
    <scope>NUCLEOTIDE SEQUENCE</scope>
    <source>
        <strain evidence="2">ECLA1</strain>
    </source>
</reference>
<accession>A0AAE1D4A1</accession>
<dbReference type="Proteomes" id="UP001283361">
    <property type="component" value="Unassembled WGS sequence"/>
</dbReference>
<dbReference type="EMBL" id="JAWDGP010005460">
    <property type="protein sequence ID" value="KAK3756856.1"/>
    <property type="molecule type" value="Genomic_DNA"/>
</dbReference>
<comment type="caution">
    <text evidence="2">The sequence shown here is derived from an EMBL/GenBank/DDBJ whole genome shotgun (WGS) entry which is preliminary data.</text>
</comment>